<protein>
    <recommendedName>
        <fullName evidence="2">CAP-Gly domain-containing protein</fullName>
    </recommendedName>
</protein>
<sequence>MDFKLGERRSFDGNLCTIRYVGEVAGTSGQWLGVEWDDPTRGKHPGEHKGVRYFTCKSNQPTAGSFVRPSRPADRPRGFLDALREKYASEFENKLASSGGALHSSIEISGKVVEEVGFDKIRKQLAELQELKIVLLDGLCVAGVLGDGDLEEREKTKARIGETCPKIVELDLSRNLISRWVDVADICDQLKRLRLLKLNGNRFDAVSNELRFEGVTELHLDETLLSWDEPTKSRASFTARKLHRHNLHTRFSRQPYPTLKHRQIRRPIRQQNQLMVIINYIPLVFPGLQSLRISGNPIYNQPAAPTTITNLPEQPMTVDEAYMLTLARLSSLQILNYGKITPQDRQNGELYYFSLIAKELSAYPESAEREILQKHPRYAEFCQKYGDPVISRAPDSTKQSSIVNPRSVAARLVKMNFYLQSQSALSSGNSEGTRELTKVKEIPRSFDTYQVKSIVARLFGLPPFQFRLIWETDELDPVSQRSIDDGDDWDSSEDEEMEEQTNNQSSTAGDDAGFVKREVELVESTRDIGVWFYGDIAEVKVRVELL</sequence>
<dbReference type="STRING" id="2070753.A0A3A2ZBJ3"/>
<dbReference type="InterPro" id="IPR036859">
    <property type="entry name" value="CAP-Gly_dom_sf"/>
</dbReference>
<dbReference type="Gene3D" id="2.30.30.190">
    <property type="entry name" value="CAP Gly-rich-like domain"/>
    <property type="match status" value="1"/>
</dbReference>
<gene>
    <name evidence="3" type="ORF">PHISCL_07678</name>
</gene>
<dbReference type="Gene3D" id="3.80.10.10">
    <property type="entry name" value="Ribonuclease Inhibitor"/>
    <property type="match status" value="1"/>
</dbReference>
<dbReference type="SMART" id="SM01052">
    <property type="entry name" value="CAP_GLY"/>
    <property type="match status" value="1"/>
</dbReference>
<dbReference type="EMBL" id="MVGC01000350">
    <property type="protein sequence ID" value="RJE19980.1"/>
    <property type="molecule type" value="Genomic_DNA"/>
</dbReference>
<organism evidence="3 4">
    <name type="scientific">Aspergillus sclerotialis</name>
    <dbReference type="NCBI Taxonomy" id="2070753"/>
    <lineage>
        <taxon>Eukaryota</taxon>
        <taxon>Fungi</taxon>
        <taxon>Dikarya</taxon>
        <taxon>Ascomycota</taxon>
        <taxon>Pezizomycotina</taxon>
        <taxon>Eurotiomycetes</taxon>
        <taxon>Eurotiomycetidae</taxon>
        <taxon>Eurotiales</taxon>
        <taxon>Aspergillaceae</taxon>
        <taxon>Aspergillus</taxon>
        <taxon>Aspergillus subgen. Polypaecilum</taxon>
    </lineage>
</organism>
<dbReference type="SUPFAM" id="SSF74924">
    <property type="entry name" value="Cap-Gly domain"/>
    <property type="match status" value="1"/>
</dbReference>
<feature type="compositionally biased region" description="Acidic residues" evidence="1">
    <location>
        <begin position="485"/>
        <end position="499"/>
    </location>
</feature>
<dbReference type="PROSITE" id="PS50245">
    <property type="entry name" value="CAP_GLY_2"/>
    <property type="match status" value="1"/>
</dbReference>
<dbReference type="SUPFAM" id="SSF52058">
    <property type="entry name" value="L domain-like"/>
    <property type="match status" value="1"/>
</dbReference>
<accession>A0A3A2ZBJ3</accession>
<dbReference type="AlphaFoldDB" id="A0A3A2ZBJ3"/>
<comment type="caution">
    <text evidence="3">The sequence shown here is derived from an EMBL/GenBank/DDBJ whole genome shotgun (WGS) entry which is preliminary data.</text>
</comment>
<evidence type="ECO:0000313" key="4">
    <source>
        <dbReference type="Proteomes" id="UP000266188"/>
    </source>
</evidence>
<dbReference type="InterPro" id="IPR032675">
    <property type="entry name" value="LRR_dom_sf"/>
</dbReference>
<evidence type="ECO:0000259" key="2">
    <source>
        <dbReference type="PROSITE" id="PS50245"/>
    </source>
</evidence>
<proteinExistence type="predicted"/>
<evidence type="ECO:0000256" key="1">
    <source>
        <dbReference type="SAM" id="MobiDB-lite"/>
    </source>
</evidence>
<dbReference type="InterPro" id="IPR000938">
    <property type="entry name" value="CAP-Gly_domain"/>
</dbReference>
<reference evidence="4" key="1">
    <citation type="submission" date="2017-02" db="EMBL/GenBank/DDBJ databases">
        <authorList>
            <person name="Tafer H."/>
            <person name="Lopandic K."/>
        </authorList>
    </citation>
    <scope>NUCLEOTIDE SEQUENCE [LARGE SCALE GENOMIC DNA]</scope>
    <source>
        <strain evidence="4">CBS 366.77</strain>
    </source>
</reference>
<evidence type="ECO:0000313" key="3">
    <source>
        <dbReference type="EMBL" id="RJE19980.1"/>
    </source>
</evidence>
<dbReference type="OrthoDB" id="5273213at2759"/>
<feature type="region of interest" description="Disordered" evidence="1">
    <location>
        <begin position="479"/>
        <end position="510"/>
    </location>
</feature>
<feature type="domain" description="CAP-Gly" evidence="2">
    <location>
        <begin position="22"/>
        <end position="68"/>
    </location>
</feature>
<dbReference type="Pfam" id="PF01302">
    <property type="entry name" value="CAP_GLY"/>
    <property type="match status" value="1"/>
</dbReference>
<keyword evidence="4" id="KW-1185">Reference proteome</keyword>
<name>A0A3A2ZBJ3_9EURO</name>
<dbReference type="Proteomes" id="UP000266188">
    <property type="component" value="Unassembled WGS sequence"/>
</dbReference>